<dbReference type="RefSeq" id="WP_322444863.1">
    <property type="nucleotide sequence ID" value="NZ_JAXOFX010000001.1"/>
</dbReference>
<dbReference type="NCBIfam" id="NF005559">
    <property type="entry name" value="PRK07231.1"/>
    <property type="match status" value="1"/>
</dbReference>
<dbReference type="Pfam" id="PF13561">
    <property type="entry name" value="adh_short_C2"/>
    <property type="match status" value="1"/>
</dbReference>
<sequence>MSSFKDKSIIVTGGANGIGQGICEFFAEREAKVIIADIDDQRGIQLQKDIVSKGNSAIYIHCDVSREDDVKKLVAQTIEQYHAIDVLINNAGVSKFIPLFEMSLKEWDEVINTNLRSVFLCSREAAQVMKTGSSIVNIASTRAFMSEENTEAYSASKGGIISITHALARTLGPKGIRVNSISPGWIETNNYDELRDIDHSQHLTNRVGKPEDVARCCLFLCNSDNDFITGENIVLDGGMVRKMIYED</sequence>
<protein>
    <submittedName>
        <fullName evidence="3">SDR family oxidoreductase</fullName>
    </submittedName>
</protein>
<comment type="caution">
    <text evidence="3">The sequence shown here is derived from an EMBL/GenBank/DDBJ whole genome shotgun (WGS) entry which is preliminary data.</text>
</comment>
<dbReference type="InterPro" id="IPR002347">
    <property type="entry name" value="SDR_fam"/>
</dbReference>
<reference evidence="3 4" key="1">
    <citation type="submission" date="2023-11" db="EMBL/GenBank/DDBJ databases">
        <title>Bacillus jintuensis, isolated from a mudflat on the Beibu Gulf coast.</title>
        <authorList>
            <person name="Li M."/>
        </authorList>
    </citation>
    <scope>NUCLEOTIDE SEQUENCE [LARGE SCALE GENOMIC DNA]</scope>
    <source>
        <strain evidence="3 4">31A1R</strain>
    </source>
</reference>
<keyword evidence="2" id="KW-0560">Oxidoreductase</keyword>
<evidence type="ECO:0000256" key="1">
    <source>
        <dbReference type="ARBA" id="ARBA00006484"/>
    </source>
</evidence>
<dbReference type="PROSITE" id="PS00061">
    <property type="entry name" value="ADH_SHORT"/>
    <property type="match status" value="1"/>
</dbReference>
<dbReference type="PRINTS" id="PR00080">
    <property type="entry name" value="SDRFAMILY"/>
</dbReference>
<keyword evidence="4" id="KW-1185">Reference proteome</keyword>
<dbReference type="PRINTS" id="PR00081">
    <property type="entry name" value="GDHRDH"/>
</dbReference>
<comment type="similarity">
    <text evidence="1">Belongs to the short-chain dehydrogenases/reductases (SDR) family.</text>
</comment>
<dbReference type="InterPro" id="IPR036291">
    <property type="entry name" value="NAD(P)-bd_dom_sf"/>
</dbReference>
<evidence type="ECO:0000313" key="3">
    <source>
        <dbReference type="EMBL" id="MDZ5470565.1"/>
    </source>
</evidence>
<dbReference type="PANTHER" id="PTHR24321">
    <property type="entry name" value="DEHYDROGENASES, SHORT CHAIN"/>
    <property type="match status" value="1"/>
</dbReference>
<evidence type="ECO:0000313" key="4">
    <source>
        <dbReference type="Proteomes" id="UP001290455"/>
    </source>
</evidence>
<name>A0ABU5ITU1_9BACI</name>
<dbReference type="EMBL" id="JAXOFX010000001">
    <property type="protein sequence ID" value="MDZ5470565.1"/>
    <property type="molecule type" value="Genomic_DNA"/>
</dbReference>
<proteinExistence type="inferred from homology"/>
<dbReference type="Gene3D" id="3.40.50.720">
    <property type="entry name" value="NAD(P)-binding Rossmann-like Domain"/>
    <property type="match status" value="1"/>
</dbReference>
<organism evidence="3 4">
    <name type="scientific">Robertmurraya mangrovi</name>
    <dbReference type="NCBI Taxonomy" id="3098077"/>
    <lineage>
        <taxon>Bacteria</taxon>
        <taxon>Bacillati</taxon>
        <taxon>Bacillota</taxon>
        <taxon>Bacilli</taxon>
        <taxon>Bacillales</taxon>
        <taxon>Bacillaceae</taxon>
        <taxon>Robertmurraya</taxon>
    </lineage>
</organism>
<gene>
    <name evidence="3" type="ORF">SM124_02265</name>
</gene>
<dbReference type="PANTHER" id="PTHR24321:SF8">
    <property type="entry name" value="ESTRADIOL 17-BETA-DEHYDROGENASE 8-RELATED"/>
    <property type="match status" value="1"/>
</dbReference>
<evidence type="ECO:0000256" key="2">
    <source>
        <dbReference type="ARBA" id="ARBA00023002"/>
    </source>
</evidence>
<dbReference type="SUPFAM" id="SSF51735">
    <property type="entry name" value="NAD(P)-binding Rossmann-fold domains"/>
    <property type="match status" value="1"/>
</dbReference>
<dbReference type="InterPro" id="IPR020904">
    <property type="entry name" value="Sc_DH/Rdtase_CS"/>
</dbReference>
<dbReference type="Proteomes" id="UP001290455">
    <property type="component" value="Unassembled WGS sequence"/>
</dbReference>
<accession>A0ABU5ITU1</accession>